<dbReference type="RefSeq" id="WP_289527383.1">
    <property type="nucleotide sequence ID" value="NZ_JAUDCK010000008.1"/>
</dbReference>
<comment type="caution">
    <text evidence="3">The sequence shown here is derived from an EMBL/GenBank/DDBJ whole genome shotgun (WGS) entry which is preliminary data.</text>
</comment>
<organism evidence="3 4">
    <name type="scientific">Massilimicrobiota timonensis</name>
    <dbReference type="NCBI Taxonomy" id="1776392"/>
    <lineage>
        <taxon>Bacteria</taxon>
        <taxon>Bacillati</taxon>
        <taxon>Bacillota</taxon>
        <taxon>Erysipelotrichia</taxon>
        <taxon>Erysipelotrichales</taxon>
        <taxon>Erysipelotrichaceae</taxon>
        <taxon>Massilimicrobiota</taxon>
    </lineage>
</organism>
<sequence length="214" mass="25564">MKKNKIILDIIMTILLIVVMGYHLWSNFVHEWLGVILCLLFIWHHIWNRKWYTALFKGKYTPVRIFQIIINTCLFIAMIWTAVSGFMISRDVLSFIDLGGTSLGRTVHLVSSSWLYIVMSIHIGFHFNAMIAKLKRSSLYIRHHQIFHIVMIAVLVCGLFVFYQRRMWQDMFFMTEFKFFDFSELKLRFYLDYLLIMMTFSLIGNQLLKRIAVK</sequence>
<gene>
    <name evidence="3" type="ORF">QUV98_03820</name>
</gene>
<name>A0ABT7UH23_9FIRM</name>
<feature type="transmembrane region" description="Helical" evidence="1">
    <location>
        <begin position="146"/>
        <end position="164"/>
    </location>
</feature>
<feature type="transmembrane region" description="Helical" evidence="1">
    <location>
        <begin position="68"/>
        <end position="88"/>
    </location>
</feature>
<keyword evidence="1" id="KW-0812">Transmembrane</keyword>
<evidence type="ECO:0000259" key="2">
    <source>
        <dbReference type="Pfam" id="PF14358"/>
    </source>
</evidence>
<accession>A0ABT7UH23</accession>
<proteinExistence type="predicted"/>
<evidence type="ECO:0000256" key="1">
    <source>
        <dbReference type="SAM" id="Phobius"/>
    </source>
</evidence>
<reference evidence="4" key="1">
    <citation type="submission" date="2023-06" db="EMBL/GenBank/DDBJ databases">
        <title>Identification and characterization of horizontal gene transfer across gut microbiota members of farm animals based on homology search.</title>
        <authorList>
            <person name="Zeman M."/>
            <person name="Kubasova T."/>
            <person name="Jahodarova E."/>
            <person name="Nykrynova M."/>
            <person name="Rychlik I."/>
        </authorList>
    </citation>
    <scope>NUCLEOTIDE SEQUENCE [LARGE SCALE GENOMIC DNA]</scope>
    <source>
        <strain evidence="4">ET341</strain>
    </source>
</reference>
<evidence type="ECO:0000313" key="3">
    <source>
        <dbReference type="EMBL" id="MDM8195445.1"/>
    </source>
</evidence>
<feature type="transmembrane region" description="Helical" evidence="1">
    <location>
        <begin position="31"/>
        <end position="47"/>
    </location>
</feature>
<evidence type="ECO:0000313" key="4">
    <source>
        <dbReference type="Proteomes" id="UP001529275"/>
    </source>
</evidence>
<keyword evidence="1" id="KW-1133">Transmembrane helix</keyword>
<feature type="transmembrane region" description="Helical" evidence="1">
    <location>
        <begin position="189"/>
        <end position="208"/>
    </location>
</feature>
<protein>
    <submittedName>
        <fullName evidence="3">DUF4405 domain-containing protein</fullName>
    </submittedName>
</protein>
<dbReference type="InterPro" id="IPR025517">
    <property type="entry name" value="DUF4405"/>
</dbReference>
<dbReference type="Proteomes" id="UP001529275">
    <property type="component" value="Unassembled WGS sequence"/>
</dbReference>
<dbReference type="EMBL" id="JAUDCK010000008">
    <property type="protein sequence ID" value="MDM8195445.1"/>
    <property type="molecule type" value="Genomic_DNA"/>
</dbReference>
<feature type="transmembrane region" description="Helical" evidence="1">
    <location>
        <begin position="114"/>
        <end position="134"/>
    </location>
</feature>
<keyword evidence="1" id="KW-0472">Membrane</keyword>
<feature type="domain" description="Flavinylation-associated cytochrome" evidence="2">
    <location>
        <begin position="69"/>
        <end position="127"/>
    </location>
</feature>
<dbReference type="Pfam" id="PF14358">
    <property type="entry name" value="DUF4405"/>
    <property type="match status" value="1"/>
</dbReference>
<feature type="transmembrane region" description="Helical" evidence="1">
    <location>
        <begin position="7"/>
        <end position="25"/>
    </location>
</feature>
<keyword evidence="4" id="KW-1185">Reference proteome</keyword>